<name>A0A3M7SLA6_BRAPC</name>
<gene>
    <name evidence="1" type="ORF">BpHYR1_027727</name>
</gene>
<evidence type="ECO:0000313" key="2">
    <source>
        <dbReference type="Proteomes" id="UP000276133"/>
    </source>
</evidence>
<dbReference type="AlphaFoldDB" id="A0A3M7SLA6"/>
<protein>
    <submittedName>
        <fullName evidence="1">Uncharacterized protein</fullName>
    </submittedName>
</protein>
<reference evidence="1 2" key="1">
    <citation type="journal article" date="2018" name="Sci. Rep.">
        <title>Genomic signatures of local adaptation to the degree of environmental predictability in rotifers.</title>
        <authorList>
            <person name="Franch-Gras L."/>
            <person name="Hahn C."/>
            <person name="Garcia-Roger E.M."/>
            <person name="Carmona M.J."/>
            <person name="Serra M."/>
            <person name="Gomez A."/>
        </authorList>
    </citation>
    <scope>NUCLEOTIDE SEQUENCE [LARGE SCALE GENOMIC DNA]</scope>
    <source>
        <strain evidence="1">HYR1</strain>
    </source>
</reference>
<comment type="caution">
    <text evidence="1">The sequence shown here is derived from an EMBL/GenBank/DDBJ whole genome shotgun (WGS) entry which is preliminary data.</text>
</comment>
<keyword evidence="2" id="KW-1185">Reference proteome</keyword>
<sequence>MKFEDILIESTLNQKSRSNVNRFRWPSTFTLNDLLIKSSEVKNSRETKTRETDNIQSKLKVYIIKHELFQKTTITRLQIKNIFVSWQFIGFKMTTANDKMLSCLIE</sequence>
<dbReference type="EMBL" id="REGN01001190">
    <property type="protein sequence ID" value="RNA36420.1"/>
    <property type="molecule type" value="Genomic_DNA"/>
</dbReference>
<accession>A0A3M7SLA6</accession>
<evidence type="ECO:0000313" key="1">
    <source>
        <dbReference type="EMBL" id="RNA36420.1"/>
    </source>
</evidence>
<organism evidence="1 2">
    <name type="scientific">Brachionus plicatilis</name>
    <name type="common">Marine rotifer</name>
    <name type="synonym">Brachionus muelleri</name>
    <dbReference type="NCBI Taxonomy" id="10195"/>
    <lineage>
        <taxon>Eukaryota</taxon>
        <taxon>Metazoa</taxon>
        <taxon>Spiralia</taxon>
        <taxon>Gnathifera</taxon>
        <taxon>Rotifera</taxon>
        <taxon>Eurotatoria</taxon>
        <taxon>Monogononta</taxon>
        <taxon>Pseudotrocha</taxon>
        <taxon>Ploima</taxon>
        <taxon>Brachionidae</taxon>
        <taxon>Brachionus</taxon>
    </lineage>
</organism>
<proteinExistence type="predicted"/>
<dbReference type="Proteomes" id="UP000276133">
    <property type="component" value="Unassembled WGS sequence"/>
</dbReference>